<dbReference type="eggNOG" id="COG1819">
    <property type="taxonomic scope" value="Bacteria"/>
</dbReference>
<dbReference type="PANTHER" id="PTHR48050">
    <property type="entry name" value="STEROL 3-BETA-GLUCOSYLTRANSFERASE"/>
    <property type="match status" value="1"/>
</dbReference>
<dbReference type="OrthoDB" id="6620093at2"/>
<dbReference type="Pfam" id="PF06722">
    <property type="entry name" value="EryCIII-like_C"/>
    <property type="match status" value="1"/>
</dbReference>
<comment type="caution">
    <text evidence="2">The sequence shown here is derived from an EMBL/GenBank/DDBJ whole genome shotgun (WGS) entry which is preliminary data.</text>
</comment>
<keyword evidence="3" id="KW-1185">Reference proteome</keyword>
<evidence type="ECO:0000313" key="2">
    <source>
        <dbReference type="EMBL" id="KGN39927.1"/>
    </source>
</evidence>
<gene>
    <name evidence="2" type="ORF">N801_17785</name>
</gene>
<dbReference type="RefSeq" id="WP_035940028.1">
    <property type="nucleotide sequence ID" value="NZ_AVPL01000062.1"/>
</dbReference>
<dbReference type="PANTHER" id="PTHR48050:SF13">
    <property type="entry name" value="STEROL 3-BETA-GLUCOSYLTRANSFERASE UGT80A2"/>
    <property type="match status" value="1"/>
</dbReference>
<dbReference type="EMBL" id="AVPL01000062">
    <property type="protein sequence ID" value="KGN39927.1"/>
    <property type="molecule type" value="Genomic_DNA"/>
</dbReference>
<accession>A0A0A0JV15</accession>
<protein>
    <recommendedName>
        <fullName evidence="1">Erythromycin biosynthesis protein CIII-like C-terminal domain-containing protein</fullName>
    </recommendedName>
</protein>
<sequence length="425" mass="45296">MHYLLATWDGGGTVPIDFGIARRLIARGHSVTVIGDPTLEAEAARSDAEFVPWRLAPHRATASIEDDLLKDWEVVDNPWKLFKRISERLITGPAALFATETAEELDRRPADVALVDGAILGPMVATEARGVPTVGIVPGIYIIPAEGMPPFGLGLTPARTALGRARDRALNASIKAAWRTGLPALNEARAAHGLAPLSDPWDQLRSCESVVIPTARAFDFPATLPGNAHYVGPMLDDPVYAAVPSPIDDQPDDPRPLVVVGVSGSHVKGQDAMLRRVAAALATLPVRGLVCTGPYVDPADVPGADNVTVVRSAPHSEVFPLASVVITHGGHGTIIKALALGKPVLCLPGIRDQKDNAVRMTERGAGLRLKPSAEPARIAEAVRRLLTEPHFAWAAEELGARIRAEVDDDRLVSLLEQPASRRHVA</sequence>
<feature type="domain" description="Erythromycin biosynthesis protein CIII-like C-terminal" evidence="1">
    <location>
        <begin position="305"/>
        <end position="402"/>
    </location>
</feature>
<dbReference type="InterPro" id="IPR050426">
    <property type="entry name" value="Glycosyltransferase_28"/>
</dbReference>
<dbReference type="SUPFAM" id="SSF53756">
    <property type="entry name" value="UDP-Glycosyltransferase/glycogen phosphorylase"/>
    <property type="match status" value="1"/>
</dbReference>
<dbReference type="Gene3D" id="3.40.50.2000">
    <property type="entry name" value="Glycogen Phosphorylase B"/>
    <property type="match status" value="2"/>
</dbReference>
<dbReference type="GO" id="GO:0008194">
    <property type="term" value="F:UDP-glycosyltransferase activity"/>
    <property type="evidence" value="ECO:0007669"/>
    <property type="project" value="InterPro"/>
</dbReference>
<proteinExistence type="predicted"/>
<dbReference type="InterPro" id="IPR010610">
    <property type="entry name" value="EryCIII-like_C"/>
</dbReference>
<evidence type="ECO:0000313" key="3">
    <source>
        <dbReference type="Proteomes" id="UP000030013"/>
    </source>
</evidence>
<dbReference type="AlphaFoldDB" id="A0A0A0JV15"/>
<organism evidence="2 3">
    <name type="scientific">Knoellia aerolata DSM 18566</name>
    <dbReference type="NCBI Taxonomy" id="1385519"/>
    <lineage>
        <taxon>Bacteria</taxon>
        <taxon>Bacillati</taxon>
        <taxon>Actinomycetota</taxon>
        <taxon>Actinomycetes</taxon>
        <taxon>Micrococcales</taxon>
        <taxon>Intrasporangiaceae</taxon>
        <taxon>Knoellia</taxon>
    </lineage>
</organism>
<dbReference type="InterPro" id="IPR002213">
    <property type="entry name" value="UDP_glucos_trans"/>
</dbReference>
<dbReference type="GO" id="GO:0016758">
    <property type="term" value="F:hexosyltransferase activity"/>
    <property type="evidence" value="ECO:0007669"/>
    <property type="project" value="UniProtKB-ARBA"/>
</dbReference>
<dbReference type="STRING" id="1385519.N801_17785"/>
<dbReference type="CDD" id="cd03784">
    <property type="entry name" value="GT1_Gtf-like"/>
    <property type="match status" value="1"/>
</dbReference>
<evidence type="ECO:0000259" key="1">
    <source>
        <dbReference type="Pfam" id="PF06722"/>
    </source>
</evidence>
<name>A0A0A0JV15_9MICO</name>
<dbReference type="Proteomes" id="UP000030013">
    <property type="component" value="Unassembled WGS sequence"/>
</dbReference>
<dbReference type="GO" id="GO:0017000">
    <property type="term" value="P:antibiotic biosynthetic process"/>
    <property type="evidence" value="ECO:0007669"/>
    <property type="project" value="UniProtKB-ARBA"/>
</dbReference>
<reference evidence="2 3" key="1">
    <citation type="submission" date="2013-08" db="EMBL/GenBank/DDBJ databases">
        <title>The genome sequence of Knoellia aerolata.</title>
        <authorList>
            <person name="Zhu W."/>
            <person name="Wang G."/>
        </authorList>
    </citation>
    <scope>NUCLEOTIDE SEQUENCE [LARGE SCALE GENOMIC DNA]</scope>
    <source>
        <strain evidence="2 3">DSM 18566</strain>
    </source>
</reference>